<proteinExistence type="predicted"/>
<dbReference type="RefSeq" id="XP_062681068.1">
    <property type="nucleotide sequence ID" value="XM_062830688.1"/>
</dbReference>
<feature type="non-terminal residue" evidence="2">
    <location>
        <position position="1"/>
    </location>
</feature>
<protein>
    <submittedName>
        <fullName evidence="2">Uncharacterized protein</fullName>
    </submittedName>
</protein>
<accession>A0AAE0JE07</accession>
<gene>
    <name evidence="2" type="ORF">B0H65DRAFT_577292</name>
</gene>
<feature type="region of interest" description="Disordered" evidence="1">
    <location>
        <begin position="114"/>
        <end position="196"/>
    </location>
</feature>
<evidence type="ECO:0000313" key="2">
    <source>
        <dbReference type="EMBL" id="KAK3343275.1"/>
    </source>
</evidence>
<evidence type="ECO:0000256" key="1">
    <source>
        <dbReference type="SAM" id="MobiDB-lite"/>
    </source>
</evidence>
<comment type="caution">
    <text evidence="2">The sequence shown here is derived from an EMBL/GenBank/DDBJ whole genome shotgun (WGS) entry which is preliminary data.</text>
</comment>
<reference evidence="2" key="2">
    <citation type="submission" date="2023-06" db="EMBL/GenBank/DDBJ databases">
        <authorList>
            <consortium name="Lawrence Berkeley National Laboratory"/>
            <person name="Haridas S."/>
            <person name="Hensen N."/>
            <person name="Bonometti L."/>
            <person name="Westerberg I."/>
            <person name="Brannstrom I.O."/>
            <person name="Guillou S."/>
            <person name="Cros-Aarteil S."/>
            <person name="Calhoun S."/>
            <person name="Kuo A."/>
            <person name="Mondo S."/>
            <person name="Pangilinan J."/>
            <person name="Riley R."/>
            <person name="Labutti K."/>
            <person name="Andreopoulos B."/>
            <person name="Lipzen A."/>
            <person name="Chen C."/>
            <person name="Yanf M."/>
            <person name="Daum C."/>
            <person name="Ng V."/>
            <person name="Clum A."/>
            <person name="Steindorff A."/>
            <person name="Ohm R."/>
            <person name="Martin F."/>
            <person name="Silar P."/>
            <person name="Natvig D."/>
            <person name="Lalanne C."/>
            <person name="Gautier V."/>
            <person name="Ament-Velasquez S.L."/>
            <person name="Kruys A."/>
            <person name="Hutchinson M.I."/>
            <person name="Powell A.J."/>
            <person name="Barry K."/>
            <person name="Miller A.N."/>
            <person name="Grigoriev I.V."/>
            <person name="Debuchy R."/>
            <person name="Gladieux P."/>
            <person name="Thoren M.H."/>
            <person name="Johannesson H."/>
        </authorList>
    </citation>
    <scope>NUCLEOTIDE SEQUENCE</scope>
    <source>
        <strain evidence="2">CBS 560.94</strain>
    </source>
</reference>
<reference evidence="2" key="1">
    <citation type="journal article" date="2023" name="Mol. Phylogenet. Evol.">
        <title>Genome-scale phylogeny and comparative genomics of the fungal order Sordariales.</title>
        <authorList>
            <person name="Hensen N."/>
            <person name="Bonometti L."/>
            <person name="Westerberg I."/>
            <person name="Brannstrom I.O."/>
            <person name="Guillou S."/>
            <person name="Cros-Aarteil S."/>
            <person name="Calhoun S."/>
            <person name="Haridas S."/>
            <person name="Kuo A."/>
            <person name="Mondo S."/>
            <person name="Pangilinan J."/>
            <person name="Riley R."/>
            <person name="LaButti K."/>
            <person name="Andreopoulos B."/>
            <person name="Lipzen A."/>
            <person name="Chen C."/>
            <person name="Yan M."/>
            <person name="Daum C."/>
            <person name="Ng V."/>
            <person name="Clum A."/>
            <person name="Steindorff A."/>
            <person name="Ohm R.A."/>
            <person name="Martin F."/>
            <person name="Silar P."/>
            <person name="Natvig D.O."/>
            <person name="Lalanne C."/>
            <person name="Gautier V."/>
            <person name="Ament-Velasquez S.L."/>
            <person name="Kruys A."/>
            <person name="Hutchinson M.I."/>
            <person name="Powell A.J."/>
            <person name="Barry K."/>
            <person name="Miller A.N."/>
            <person name="Grigoriev I.V."/>
            <person name="Debuchy R."/>
            <person name="Gladieux P."/>
            <person name="Hiltunen Thoren M."/>
            <person name="Johannesson H."/>
        </authorList>
    </citation>
    <scope>NUCLEOTIDE SEQUENCE</scope>
    <source>
        <strain evidence="2">CBS 560.94</strain>
    </source>
</reference>
<dbReference type="GeneID" id="87867842"/>
<name>A0AAE0JE07_9PEZI</name>
<sequence length="273" mass="29728">PYPHTNGLATPHREGYSLQPHYDQLEGDGYVYGEEEIFVPGHEGQSAPNPTFVHQQLFVQQQSLLQYPLFVQEEPPIQGFYDPQLANTTLNTAIPPETMMVPAAPMNGTYPSLAQYPPTQFPSSPTSLLLHPSPVSSPIDFTPSPNPTTPTNYSPSPSASSSAPTPSPSASSSSSSSSRRYPAKKPCQAPFDNPARKCRYKGHSKELKKHYITTHPEYAKSIGLSLEPIVCPACGTSLRAGRPDFLARHQSVQKGKKTSACENNLAKIKKGRV</sequence>
<dbReference type="Proteomes" id="UP001278500">
    <property type="component" value="Unassembled WGS sequence"/>
</dbReference>
<feature type="compositionally biased region" description="Low complexity" evidence="1">
    <location>
        <begin position="149"/>
        <end position="180"/>
    </location>
</feature>
<keyword evidence="3" id="KW-1185">Reference proteome</keyword>
<dbReference type="EMBL" id="JAUEPP010000005">
    <property type="protein sequence ID" value="KAK3343275.1"/>
    <property type="molecule type" value="Genomic_DNA"/>
</dbReference>
<dbReference type="AlphaFoldDB" id="A0AAE0JE07"/>
<evidence type="ECO:0000313" key="3">
    <source>
        <dbReference type="Proteomes" id="UP001278500"/>
    </source>
</evidence>
<feature type="compositionally biased region" description="Low complexity" evidence="1">
    <location>
        <begin position="122"/>
        <end position="138"/>
    </location>
</feature>
<organism evidence="2 3">
    <name type="scientific">Neurospora tetraspora</name>
    <dbReference type="NCBI Taxonomy" id="94610"/>
    <lineage>
        <taxon>Eukaryota</taxon>
        <taxon>Fungi</taxon>
        <taxon>Dikarya</taxon>
        <taxon>Ascomycota</taxon>
        <taxon>Pezizomycotina</taxon>
        <taxon>Sordariomycetes</taxon>
        <taxon>Sordariomycetidae</taxon>
        <taxon>Sordariales</taxon>
        <taxon>Sordariaceae</taxon>
        <taxon>Neurospora</taxon>
    </lineage>
</organism>